<dbReference type="PROSITE" id="PS00080">
    <property type="entry name" value="MULTICOPPER_OXIDASE2"/>
    <property type="match status" value="1"/>
</dbReference>
<dbReference type="Proteomes" id="UP000596742">
    <property type="component" value="Unassembled WGS sequence"/>
</dbReference>
<dbReference type="InterPro" id="IPR002355">
    <property type="entry name" value="Cu_oxidase_Cu_BS"/>
</dbReference>
<feature type="domain" description="Plastocyanin-like" evidence="10">
    <location>
        <begin position="83"/>
        <end position="186"/>
    </location>
</feature>
<organism evidence="11 12">
    <name type="scientific">Mytilus galloprovincialis</name>
    <name type="common">Mediterranean mussel</name>
    <dbReference type="NCBI Taxonomy" id="29158"/>
    <lineage>
        <taxon>Eukaryota</taxon>
        <taxon>Metazoa</taxon>
        <taxon>Spiralia</taxon>
        <taxon>Lophotrochozoa</taxon>
        <taxon>Mollusca</taxon>
        <taxon>Bivalvia</taxon>
        <taxon>Autobranchia</taxon>
        <taxon>Pteriomorphia</taxon>
        <taxon>Mytilida</taxon>
        <taxon>Mytiloidea</taxon>
        <taxon>Mytilidae</taxon>
        <taxon>Mytilinae</taxon>
        <taxon>Mytilus</taxon>
    </lineage>
</organism>
<feature type="chain" id="PRO_5032392310" evidence="7">
    <location>
        <begin position="19"/>
        <end position="718"/>
    </location>
</feature>
<evidence type="ECO:0000256" key="5">
    <source>
        <dbReference type="SAM" id="MobiDB-lite"/>
    </source>
</evidence>
<sequence length="718" mass="80652">MLRSVSICAVFLIHGAISYECEKSAETCETSLLISHRLTMMHKKVAVYSAEGRLYKYDVTNINESNSIPINDVITADGWEDSRLVVVANGTLPGPPIIVYENQTIIVHVTNHLKSEEVTIHWHGITQKGSPYMDGVPFLTQCPISPGQTFVYRFVASLKGTYWYHSHVGAQRAKGLIGALIVRERTSLEMKEHIMTIQEWNHDFDADLEDAKMVFGFYENRKKFQSSQSLDGQFFSNIKAQSGLINGRGRYYTDENSHNEAPLEVFTVEQGQQYRFRVIAAGQLFPWSISVDNHPLTIIATDGFDIEPQIADAFIINAGERYDFVITANQTVDNYYIRAKTLEINRNTTAEAILHYHGANQNVQPTSVPRQCTADDRCVVINCFFPYYPEEYFTDCLPIDGLKLKSDTDPAPPVHQGKFKEYFLNFAFPGIRSFPSTINGRRFVFPTKNVLADPDYANFPCEEADCGEQKHCFCTHSLSINHGDTVQMIFLNMGQGTGWAHPVHMHGHTFYVLKMGYANHNNRTGLKLEGNSDIDCRGGTDRANSWCNNATWSNPAWANGNVPGLELLKPVRKDTIIVPSGGYVITRIKADNPGVWFLHCHIELHANDGMAMLINESFPHHPSPPTGFPNCHSYPDNEPQPSTATTPSSMTSIFPINQETGTTDADFYTKQNFWIVVGTLCGVIFLQLCIVVYSCSDSSRKRASKYDMNGKSNPNFSY</sequence>
<dbReference type="PANTHER" id="PTHR11709">
    <property type="entry name" value="MULTI-COPPER OXIDASE"/>
    <property type="match status" value="1"/>
</dbReference>
<evidence type="ECO:0000256" key="2">
    <source>
        <dbReference type="ARBA" id="ARBA00022723"/>
    </source>
</evidence>
<dbReference type="GO" id="GO:0005886">
    <property type="term" value="C:plasma membrane"/>
    <property type="evidence" value="ECO:0007669"/>
    <property type="project" value="TreeGrafter"/>
</dbReference>
<evidence type="ECO:0000259" key="10">
    <source>
        <dbReference type="Pfam" id="PF07732"/>
    </source>
</evidence>
<dbReference type="GO" id="GO:0016491">
    <property type="term" value="F:oxidoreductase activity"/>
    <property type="evidence" value="ECO:0007669"/>
    <property type="project" value="UniProtKB-KW"/>
</dbReference>
<dbReference type="EMBL" id="UYJE01005477">
    <property type="protein sequence ID" value="VDI37632.1"/>
    <property type="molecule type" value="Genomic_DNA"/>
</dbReference>
<dbReference type="GO" id="GO:0005507">
    <property type="term" value="F:copper ion binding"/>
    <property type="evidence" value="ECO:0007669"/>
    <property type="project" value="InterPro"/>
</dbReference>
<dbReference type="GO" id="GO:0006826">
    <property type="term" value="P:iron ion transport"/>
    <property type="evidence" value="ECO:0007669"/>
    <property type="project" value="TreeGrafter"/>
</dbReference>
<dbReference type="CDD" id="cd13884">
    <property type="entry name" value="CuRO_2_tcLCC_insect_like"/>
    <property type="match status" value="1"/>
</dbReference>
<keyword evidence="6" id="KW-0472">Membrane</keyword>
<feature type="compositionally biased region" description="Low complexity" evidence="5">
    <location>
        <begin position="639"/>
        <end position="652"/>
    </location>
</feature>
<dbReference type="InterPro" id="IPR045087">
    <property type="entry name" value="Cu-oxidase_fam"/>
</dbReference>
<accession>A0A8B6ENM9</accession>
<dbReference type="FunFam" id="2.60.40.420:FF:000045">
    <property type="entry name" value="Laccase 2"/>
    <property type="match status" value="1"/>
</dbReference>
<feature type="domain" description="Plastocyanin-like" evidence="9">
    <location>
        <begin position="462"/>
        <end position="616"/>
    </location>
</feature>
<feature type="domain" description="Plastocyanin-like" evidence="8">
    <location>
        <begin position="227"/>
        <end position="359"/>
    </location>
</feature>
<keyword evidence="7" id="KW-0732">Signal</keyword>
<feature type="transmembrane region" description="Helical" evidence="6">
    <location>
        <begin position="673"/>
        <end position="695"/>
    </location>
</feature>
<dbReference type="CDD" id="cd13858">
    <property type="entry name" value="CuRO_1_tcLCC2_insect_like"/>
    <property type="match status" value="1"/>
</dbReference>
<dbReference type="InterPro" id="IPR008972">
    <property type="entry name" value="Cupredoxin"/>
</dbReference>
<proteinExistence type="inferred from homology"/>
<evidence type="ECO:0000313" key="11">
    <source>
        <dbReference type="EMBL" id="VDI37632.1"/>
    </source>
</evidence>
<evidence type="ECO:0000259" key="8">
    <source>
        <dbReference type="Pfam" id="PF00394"/>
    </source>
</evidence>
<keyword evidence="4" id="KW-0186">Copper</keyword>
<feature type="signal peptide" evidence="7">
    <location>
        <begin position="1"/>
        <end position="18"/>
    </location>
</feature>
<dbReference type="SUPFAM" id="SSF49503">
    <property type="entry name" value="Cupredoxins"/>
    <property type="match status" value="3"/>
</dbReference>
<evidence type="ECO:0000256" key="3">
    <source>
        <dbReference type="ARBA" id="ARBA00023002"/>
    </source>
</evidence>
<dbReference type="Pfam" id="PF07731">
    <property type="entry name" value="Cu-oxidase_2"/>
    <property type="match status" value="1"/>
</dbReference>
<keyword evidence="2" id="KW-0479">Metal-binding</keyword>
<keyword evidence="12" id="KW-1185">Reference proteome</keyword>
<keyword evidence="6" id="KW-1133">Transmembrane helix</keyword>
<evidence type="ECO:0000256" key="4">
    <source>
        <dbReference type="ARBA" id="ARBA00023008"/>
    </source>
</evidence>
<dbReference type="AlphaFoldDB" id="A0A8B6ENM9"/>
<dbReference type="Pfam" id="PF07732">
    <property type="entry name" value="Cu-oxidase_3"/>
    <property type="match status" value="1"/>
</dbReference>
<keyword evidence="6" id="KW-0812">Transmembrane</keyword>
<reference evidence="11" key="1">
    <citation type="submission" date="2018-11" db="EMBL/GenBank/DDBJ databases">
        <authorList>
            <person name="Alioto T."/>
            <person name="Alioto T."/>
        </authorList>
    </citation>
    <scope>NUCLEOTIDE SEQUENCE</scope>
</reference>
<protein>
    <submittedName>
        <fullName evidence="11">Uncharacterized protein</fullName>
    </submittedName>
</protein>
<evidence type="ECO:0000256" key="6">
    <source>
        <dbReference type="SAM" id="Phobius"/>
    </source>
</evidence>
<evidence type="ECO:0000256" key="7">
    <source>
        <dbReference type="SAM" id="SignalP"/>
    </source>
</evidence>
<dbReference type="PANTHER" id="PTHR11709:SF394">
    <property type="entry name" value="FI03373P-RELATED"/>
    <property type="match status" value="1"/>
</dbReference>
<dbReference type="CDD" id="cd13905">
    <property type="entry name" value="CuRO_3_tcLLC2_insect_like"/>
    <property type="match status" value="1"/>
</dbReference>
<dbReference type="Gene3D" id="2.60.40.420">
    <property type="entry name" value="Cupredoxins - blue copper proteins"/>
    <property type="match status" value="3"/>
</dbReference>
<evidence type="ECO:0000313" key="12">
    <source>
        <dbReference type="Proteomes" id="UP000596742"/>
    </source>
</evidence>
<keyword evidence="3" id="KW-0560">Oxidoreductase</keyword>
<gene>
    <name evidence="11" type="ORF">MGAL_10B039392</name>
</gene>
<dbReference type="InterPro" id="IPR001117">
    <property type="entry name" value="Cu-oxidase_2nd"/>
</dbReference>
<evidence type="ECO:0000256" key="1">
    <source>
        <dbReference type="ARBA" id="ARBA00010609"/>
    </source>
</evidence>
<dbReference type="PROSITE" id="PS00079">
    <property type="entry name" value="MULTICOPPER_OXIDASE1"/>
    <property type="match status" value="2"/>
</dbReference>
<name>A0A8B6ENM9_MYTGA</name>
<evidence type="ECO:0000259" key="9">
    <source>
        <dbReference type="Pfam" id="PF07731"/>
    </source>
</evidence>
<comment type="similarity">
    <text evidence="1">Belongs to the multicopper oxidase family.</text>
</comment>
<comment type="caution">
    <text evidence="11">The sequence shown here is derived from an EMBL/GenBank/DDBJ whole genome shotgun (WGS) entry which is preliminary data.</text>
</comment>
<dbReference type="InterPro" id="IPR033138">
    <property type="entry name" value="Cu_oxidase_CS"/>
</dbReference>
<dbReference type="InterPro" id="IPR011707">
    <property type="entry name" value="Cu-oxidase-like_N"/>
</dbReference>
<dbReference type="Pfam" id="PF00394">
    <property type="entry name" value="Cu-oxidase"/>
    <property type="match status" value="1"/>
</dbReference>
<dbReference type="OrthoDB" id="2121828at2759"/>
<dbReference type="InterPro" id="IPR011706">
    <property type="entry name" value="Cu-oxidase_C"/>
</dbReference>
<feature type="region of interest" description="Disordered" evidence="5">
    <location>
        <begin position="625"/>
        <end position="654"/>
    </location>
</feature>